<proteinExistence type="predicted"/>
<sequence>MIFSELNSFFSLAGKAKNIFSPKKEKEEESVASRFYQIFESHGVHRNQIPRFFGHELLISDVQNEETLLPKLDESILQAVCEKFAIRREWLDGAEDEIYPLRHFYKKPDEFVRFIEDIKDKNPDSHLEGVLVSTDSKLDTGEAFIALEEHIGWIEDRPIYRTHFCPGWPMPYWKARGYLTACIASAWKRNVYIRGAKVSSAKVNKYSEGKEFICWSMSRYGIDETSFFGKRWHPEEMAEKVSTYLEGVDEGKFGKAAALGLWMDLYKTGMMDTGYGLAADIAGEFQKELNKYHGML</sequence>
<dbReference type="Proteomes" id="UP000228987">
    <property type="component" value="Unassembled WGS sequence"/>
</dbReference>
<dbReference type="EMBL" id="NVWI01000001">
    <property type="protein sequence ID" value="PCJ43310.1"/>
    <property type="molecule type" value="Genomic_DNA"/>
</dbReference>
<name>A0A2A5CIP2_9GAMM</name>
<evidence type="ECO:0000313" key="2">
    <source>
        <dbReference type="Proteomes" id="UP000228987"/>
    </source>
</evidence>
<organism evidence="1 2">
    <name type="scientific">SAR86 cluster bacterium</name>
    <dbReference type="NCBI Taxonomy" id="2030880"/>
    <lineage>
        <taxon>Bacteria</taxon>
        <taxon>Pseudomonadati</taxon>
        <taxon>Pseudomonadota</taxon>
        <taxon>Gammaproteobacteria</taxon>
        <taxon>SAR86 cluster</taxon>
    </lineage>
</organism>
<comment type="caution">
    <text evidence="1">The sequence shown here is derived from an EMBL/GenBank/DDBJ whole genome shotgun (WGS) entry which is preliminary data.</text>
</comment>
<evidence type="ECO:0000313" key="1">
    <source>
        <dbReference type="EMBL" id="PCJ43310.1"/>
    </source>
</evidence>
<gene>
    <name evidence="1" type="ORF">COA71_00060</name>
</gene>
<accession>A0A2A5CIP2</accession>
<reference evidence="2" key="1">
    <citation type="submission" date="2017-08" db="EMBL/GenBank/DDBJ databases">
        <title>A dynamic microbial community with high functional redundancy inhabits the cold, oxic subseafloor aquifer.</title>
        <authorList>
            <person name="Tully B.J."/>
            <person name="Wheat C.G."/>
            <person name="Glazer B.T."/>
            <person name="Huber J.A."/>
        </authorList>
    </citation>
    <scope>NUCLEOTIDE SEQUENCE [LARGE SCALE GENOMIC DNA]</scope>
</reference>
<protein>
    <submittedName>
        <fullName evidence="1">Uncharacterized protein</fullName>
    </submittedName>
</protein>
<dbReference type="AlphaFoldDB" id="A0A2A5CIP2"/>